<keyword evidence="2" id="KW-1185">Reference proteome</keyword>
<proteinExistence type="predicted"/>
<name>A0ABW7ESP8_9BURK</name>
<dbReference type="EMBL" id="JBIGHY010000010">
    <property type="protein sequence ID" value="MFG6416531.1"/>
    <property type="molecule type" value="Genomic_DNA"/>
</dbReference>
<dbReference type="Proteomes" id="UP001606300">
    <property type="component" value="Unassembled WGS sequence"/>
</dbReference>
<comment type="caution">
    <text evidence="1">The sequence shown here is derived from an EMBL/GenBank/DDBJ whole genome shotgun (WGS) entry which is preliminary data.</text>
</comment>
<sequence length="171" mass="19546">MTAPLAPPQLDPSELQRQVLINLGSYGERNSFECFALLMGKAQILEFGLKNLLNRRCGIDDAEMEKWTLGKVASELASRGFRADYIELLKRFVKQRNYIAHEMLANNVIFRSMAPSMSDRFEFKQLSQPAFDLEQLLIVHDWLEEHDAWLPIVEAQPVIAADASLPAELRR</sequence>
<organism evidence="1 2">
    <name type="scientific">Pelomonas dachongensis</name>
    <dbReference type="NCBI Taxonomy" id="3299029"/>
    <lineage>
        <taxon>Bacteria</taxon>
        <taxon>Pseudomonadati</taxon>
        <taxon>Pseudomonadota</taxon>
        <taxon>Betaproteobacteria</taxon>
        <taxon>Burkholderiales</taxon>
        <taxon>Sphaerotilaceae</taxon>
        <taxon>Roseateles</taxon>
    </lineage>
</organism>
<reference evidence="1 2" key="1">
    <citation type="submission" date="2024-09" db="EMBL/GenBank/DDBJ databases">
        <title>Novel species of the genus Pelomonas and Roseateles isolated from streams.</title>
        <authorList>
            <person name="Lu H."/>
        </authorList>
    </citation>
    <scope>NUCLEOTIDE SEQUENCE [LARGE SCALE GENOMIC DNA]</scope>
    <source>
        <strain evidence="1 2">DC23W</strain>
    </source>
</reference>
<evidence type="ECO:0000313" key="2">
    <source>
        <dbReference type="Proteomes" id="UP001606300"/>
    </source>
</evidence>
<accession>A0ABW7ESP8</accession>
<evidence type="ECO:0000313" key="1">
    <source>
        <dbReference type="EMBL" id="MFG6416531.1"/>
    </source>
</evidence>
<gene>
    <name evidence="1" type="ORF">ACG02S_21785</name>
</gene>
<protein>
    <submittedName>
        <fullName evidence="1">Uncharacterized protein</fullName>
    </submittedName>
</protein>
<dbReference type="RefSeq" id="WP_394472598.1">
    <property type="nucleotide sequence ID" value="NZ_JBIGHY010000010.1"/>
</dbReference>